<evidence type="ECO:0000256" key="2">
    <source>
        <dbReference type="SAM" id="SignalP"/>
    </source>
</evidence>
<organism evidence="3 4">
    <name type="scientific">Candidatus Colwellbacteria bacterium RIFCSPHIGHO2_12_FULL_44_17</name>
    <dbReference type="NCBI Taxonomy" id="1797689"/>
    <lineage>
        <taxon>Bacteria</taxon>
        <taxon>Candidatus Colwelliibacteriota</taxon>
    </lineage>
</organism>
<evidence type="ECO:0000256" key="1">
    <source>
        <dbReference type="SAM" id="Phobius"/>
    </source>
</evidence>
<evidence type="ECO:0000313" key="3">
    <source>
        <dbReference type="EMBL" id="OGY59989.1"/>
    </source>
</evidence>
<proteinExistence type="predicted"/>
<keyword evidence="1" id="KW-0812">Transmembrane</keyword>
<evidence type="ECO:0000313" key="4">
    <source>
        <dbReference type="Proteomes" id="UP000178515"/>
    </source>
</evidence>
<keyword evidence="2" id="KW-0732">Signal</keyword>
<evidence type="ECO:0008006" key="5">
    <source>
        <dbReference type="Google" id="ProtNLM"/>
    </source>
</evidence>
<feature type="signal peptide" evidence="2">
    <location>
        <begin position="1"/>
        <end position="22"/>
    </location>
</feature>
<protein>
    <recommendedName>
        <fullName evidence="5">Glucodextranase-like C-terminal domain-containing protein</fullName>
    </recommendedName>
</protein>
<keyword evidence="1" id="KW-1133">Transmembrane helix</keyword>
<accession>A0A1G1Z6B7</accession>
<keyword evidence="1" id="KW-0472">Membrane</keyword>
<feature type="chain" id="PRO_5009581732" description="Glucodextranase-like C-terminal domain-containing protein" evidence="2">
    <location>
        <begin position="23"/>
        <end position="305"/>
    </location>
</feature>
<dbReference type="Proteomes" id="UP000178515">
    <property type="component" value="Unassembled WGS sequence"/>
</dbReference>
<reference evidence="3 4" key="1">
    <citation type="journal article" date="2016" name="Nat. Commun.">
        <title>Thousands of microbial genomes shed light on interconnected biogeochemical processes in an aquifer system.</title>
        <authorList>
            <person name="Anantharaman K."/>
            <person name="Brown C.T."/>
            <person name="Hug L.A."/>
            <person name="Sharon I."/>
            <person name="Castelle C.J."/>
            <person name="Probst A.J."/>
            <person name="Thomas B.C."/>
            <person name="Singh A."/>
            <person name="Wilkins M.J."/>
            <person name="Karaoz U."/>
            <person name="Brodie E.L."/>
            <person name="Williams K.H."/>
            <person name="Hubbard S.S."/>
            <person name="Banfield J.F."/>
        </authorList>
    </citation>
    <scope>NUCLEOTIDE SEQUENCE [LARGE SCALE GENOMIC DNA]</scope>
</reference>
<dbReference type="AlphaFoldDB" id="A0A1G1Z6B7"/>
<gene>
    <name evidence="3" type="ORF">A3F24_01520</name>
</gene>
<feature type="transmembrane region" description="Helical" evidence="1">
    <location>
        <begin position="277"/>
        <end position="297"/>
    </location>
</feature>
<dbReference type="STRING" id="1797689.A3F24_01520"/>
<sequence length="305" mass="34113">MRRFLPFYIVLTFLFGASFASAEFNSEHWKYNKNIVPRDSMTTEVFVSIDFDTELYNEARVDFGDLRIINSEGGETPYGLISDALEQPRKYEVKITEREDGPTGTETVMVFDLQGDGIPTDTLLLMTTELDISRDIILEGSDNQKNWNVLLGRQNQTVSGGDPSVGSTLSLHYPDSSYRYFRVTVFHGIEKPILFHGASALGPLRRLAFEYDPAFTYILHYGNPAARLPDYVGRTSFEGVGLTSLIPARLSQDVFNEAYVPIPQTSEEDGSSSSRSIAGVIFPIIVGIFVAGHILFWRRKQTPAA</sequence>
<name>A0A1G1Z6B7_9BACT</name>
<comment type="caution">
    <text evidence="3">The sequence shown here is derived from an EMBL/GenBank/DDBJ whole genome shotgun (WGS) entry which is preliminary data.</text>
</comment>
<dbReference type="EMBL" id="MHIX01000005">
    <property type="protein sequence ID" value="OGY59989.1"/>
    <property type="molecule type" value="Genomic_DNA"/>
</dbReference>